<comment type="pathway">
    <text evidence="1">Carbohydrate metabolism; tricarboxylic acid cycle.</text>
</comment>
<dbReference type="InterPro" id="IPR016142">
    <property type="entry name" value="Citrate_synth-like_lrg_a-sub"/>
</dbReference>
<dbReference type="GO" id="GO:0036440">
    <property type="term" value="F:citrate synthase activity"/>
    <property type="evidence" value="ECO:0007669"/>
    <property type="project" value="UniProtKB-EC"/>
</dbReference>
<dbReference type="PANTHER" id="PTHR11739:SF4">
    <property type="entry name" value="CITRATE SYNTHASE, PEROXISOMAL"/>
    <property type="match status" value="1"/>
</dbReference>
<comment type="similarity">
    <text evidence="2">Belongs to the citrate synthase family.</text>
</comment>
<dbReference type="Gene3D" id="1.10.230.10">
    <property type="entry name" value="Cytochrome P450-Terp, domain 2"/>
    <property type="match status" value="1"/>
</dbReference>
<dbReference type="SUPFAM" id="SSF48256">
    <property type="entry name" value="Citrate synthase"/>
    <property type="match status" value="1"/>
</dbReference>
<gene>
    <name evidence="5" type="ORF">AFA91_19940</name>
</gene>
<dbReference type="Gene3D" id="1.10.580.10">
    <property type="entry name" value="Citrate Synthase, domain 1"/>
    <property type="match status" value="1"/>
</dbReference>
<dbReference type="GO" id="GO:0005975">
    <property type="term" value="P:carbohydrate metabolic process"/>
    <property type="evidence" value="ECO:0007669"/>
    <property type="project" value="TreeGrafter"/>
</dbReference>
<dbReference type="InterPro" id="IPR016143">
    <property type="entry name" value="Citrate_synth-like_sm_a-sub"/>
</dbReference>
<keyword evidence="4" id="KW-0808">Transferase</keyword>
<dbReference type="GO" id="GO:0005829">
    <property type="term" value="C:cytosol"/>
    <property type="evidence" value="ECO:0007669"/>
    <property type="project" value="TreeGrafter"/>
</dbReference>
<dbReference type="EC" id="2.3.3.16" evidence="3"/>
<dbReference type="UniPathway" id="UPA00223"/>
<dbReference type="CDD" id="cd06100">
    <property type="entry name" value="CCL_ACL-C"/>
    <property type="match status" value="1"/>
</dbReference>
<protein>
    <recommendedName>
        <fullName evidence="3">citrate synthase (unknown stereospecificity)</fullName>
        <ecNumber evidence="3">2.3.3.16</ecNumber>
    </recommendedName>
</protein>
<evidence type="ECO:0000313" key="6">
    <source>
        <dbReference type="Proteomes" id="UP000062255"/>
    </source>
</evidence>
<evidence type="ECO:0000256" key="4">
    <source>
        <dbReference type="ARBA" id="ARBA00022679"/>
    </source>
</evidence>
<dbReference type="GO" id="GO:0006099">
    <property type="term" value="P:tricarboxylic acid cycle"/>
    <property type="evidence" value="ECO:0007669"/>
    <property type="project" value="UniProtKB-UniPathway"/>
</dbReference>
<dbReference type="Pfam" id="PF00285">
    <property type="entry name" value="Citrate_synt"/>
    <property type="match status" value="1"/>
</dbReference>
<dbReference type="RefSeq" id="WP_049746227.1">
    <property type="nucleotide sequence ID" value="NZ_CP012150.1"/>
</dbReference>
<evidence type="ECO:0000256" key="2">
    <source>
        <dbReference type="ARBA" id="ARBA00010566"/>
    </source>
</evidence>
<dbReference type="OrthoDB" id="3284791at2"/>
<proteinExistence type="inferred from homology"/>
<dbReference type="PATRIC" id="fig|134601.6.peg.4128"/>
<name>A0A0K0X8V0_MYCGD</name>
<sequence>MPGDRPLETRIADHDSAGVTIRGLSLADDLIGKASYSDLLTLGTLGRLPDANQRAVLDGCLVALMEAGLNPSALVARMAVQAAPDQAQAAMAAGLLTVGDVYVGTVQGCAELLARIGAGDDPSGIAAVAVEDLHGRGARVPGLGHGRHHDDDPRAVALLRLAADNGCAGRHRAALDTLRRAAEEQLRRTLVINVTGAVAAALLDLGFPAAATRPIAVAARAGGLVGHVVEEYERPTAKALWAAARSTVPYSQPDQEVTP</sequence>
<organism evidence="5 6">
    <name type="scientific">Mycolicibacterium goodii</name>
    <name type="common">Mycobacterium goodii</name>
    <dbReference type="NCBI Taxonomy" id="134601"/>
    <lineage>
        <taxon>Bacteria</taxon>
        <taxon>Bacillati</taxon>
        <taxon>Actinomycetota</taxon>
        <taxon>Actinomycetes</taxon>
        <taxon>Mycobacteriales</taxon>
        <taxon>Mycobacteriaceae</taxon>
        <taxon>Mycolicibacterium</taxon>
    </lineage>
</organism>
<dbReference type="InterPro" id="IPR002020">
    <property type="entry name" value="Citrate_synthase"/>
</dbReference>
<accession>A0A0K0X8V0</accession>
<evidence type="ECO:0000313" key="5">
    <source>
        <dbReference type="EMBL" id="AKS33782.1"/>
    </source>
</evidence>
<dbReference type="AlphaFoldDB" id="A0A0K0X8V0"/>
<dbReference type="EMBL" id="CP012150">
    <property type="protein sequence ID" value="AKS33782.1"/>
    <property type="molecule type" value="Genomic_DNA"/>
</dbReference>
<dbReference type="STRING" id="134601.AFA91_19940"/>
<evidence type="ECO:0000256" key="1">
    <source>
        <dbReference type="ARBA" id="ARBA00005163"/>
    </source>
</evidence>
<dbReference type="InterPro" id="IPR036969">
    <property type="entry name" value="Citrate_synthase_sf"/>
</dbReference>
<dbReference type="NCBIfam" id="NF004868">
    <property type="entry name" value="PRK06224.1-5"/>
    <property type="match status" value="1"/>
</dbReference>
<dbReference type="PANTHER" id="PTHR11739">
    <property type="entry name" value="CITRATE SYNTHASE"/>
    <property type="match status" value="1"/>
</dbReference>
<evidence type="ECO:0000256" key="3">
    <source>
        <dbReference type="ARBA" id="ARBA00012972"/>
    </source>
</evidence>
<dbReference type="Proteomes" id="UP000062255">
    <property type="component" value="Chromosome"/>
</dbReference>
<reference evidence="5 6" key="1">
    <citation type="submission" date="2015-07" db="EMBL/GenBank/DDBJ databases">
        <title>Complete genome sequence of Mycobacterium goodii X7B, a facultative thermophilic biodesulfurizing bacterium.</title>
        <authorList>
            <person name="Yu B."/>
            <person name="Li F."/>
            <person name="Xu P."/>
        </authorList>
    </citation>
    <scope>NUCLEOTIDE SEQUENCE [LARGE SCALE GENOMIC DNA]</scope>
    <source>
        <strain evidence="5 6">X7B</strain>
    </source>
</reference>
<dbReference type="KEGG" id="mgo:AFA91_19940"/>